<dbReference type="AlphaFoldDB" id="A0A5N5QLL6"/>
<dbReference type="EMBL" id="SSOP01000061">
    <property type="protein sequence ID" value="KAB5592559.1"/>
    <property type="molecule type" value="Genomic_DNA"/>
</dbReference>
<dbReference type="Proteomes" id="UP000383932">
    <property type="component" value="Unassembled WGS sequence"/>
</dbReference>
<reference evidence="1 2" key="1">
    <citation type="journal article" date="2019" name="Fungal Biol. Biotechnol.">
        <title>Draft genome sequence of fastidious pathogen Ceratobasidium theobromae, which causes vascular-streak dieback in Theobroma cacao.</title>
        <authorList>
            <person name="Ali S.S."/>
            <person name="Asman A."/>
            <person name="Shao J."/>
            <person name="Firmansyah A.P."/>
            <person name="Susilo A.W."/>
            <person name="Rosmana A."/>
            <person name="McMahon P."/>
            <person name="Junaid M."/>
            <person name="Guest D."/>
            <person name="Kheng T.Y."/>
            <person name="Meinhardt L.W."/>
            <person name="Bailey B.A."/>
        </authorList>
    </citation>
    <scope>NUCLEOTIDE SEQUENCE [LARGE SCALE GENOMIC DNA]</scope>
    <source>
        <strain evidence="1 2">CT2</strain>
    </source>
</reference>
<sequence>MSFEIGDYKIRANFPDFYSGASGGIARPEVQAGSHMTLTAVPDRRSLVLCFGHASAAGNEYYIAVDGLKTSNGEQVFLGRQGDNVTLEARGASWIVKEGTGTNAGQYRIGTSDDRYPDGVFWTLPVLAIPPD</sequence>
<keyword evidence="2" id="KW-1185">Reference proteome</keyword>
<protein>
    <submittedName>
        <fullName evidence="1">Uncharacterized protein</fullName>
    </submittedName>
</protein>
<organism evidence="1 2">
    <name type="scientific">Ceratobasidium theobromae</name>
    <dbReference type="NCBI Taxonomy" id="1582974"/>
    <lineage>
        <taxon>Eukaryota</taxon>
        <taxon>Fungi</taxon>
        <taxon>Dikarya</taxon>
        <taxon>Basidiomycota</taxon>
        <taxon>Agaricomycotina</taxon>
        <taxon>Agaricomycetes</taxon>
        <taxon>Cantharellales</taxon>
        <taxon>Ceratobasidiaceae</taxon>
        <taxon>Ceratobasidium</taxon>
    </lineage>
</organism>
<accession>A0A5N5QLL6</accession>
<evidence type="ECO:0000313" key="2">
    <source>
        <dbReference type="Proteomes" id="UP000383932"/>
    </source>
</evidence>
<name>A0A5N5QLL6_9AGAM</name>
<gene>
    <name evidence="1" type="ORF">CTheo_4026</name>
</gene>
<comment type="caution">
    <text evidence="1">The sequence shown here is derived from an EMBL/GenBank/DDBJ whole genome shotgun (WGS) entry which is preliminary data.</text>
</comment>
<proteinExistence type="predicted"/>
<evidence type="ECO:0000313" key="1">
    <source>
        <dbReference type="EMBL" id="KAB5592559.1"/>
    </source>
</evidence>